<reference evidence="1 2" key="1">
    <citation type="submission" date="2017-12" db="EMBL/GenBank/DDBJ databases">
        <authorList>
            <person name="Hurst M.R.H."/>
        </authorList>
    </citation>
    <scope>NUCLEOTIDE SEQUENCE [LARGE SCALE GENOMIC DNA]</scope>
    <source>
        <strain evidence="1 2">BM15</strain>
    </source>
</reference>
<dbReference type="Proteomes" id="UP000233742">
    <property type="component" value="Chromosome"/>
</dbReference>
<sequence length="203" mass="21628">MDIGGRFSVLRTRLLQEMGRQGARRLGVCPISDGAGATYVAANLALATARLSHLDVLLVDLALGHPTMGVQLGLSGHPDFVPYLRGDGGQASDLMMRIESEGNLNCLLPDRPTDRGAEILQDERARERIGQLVESSDCDIAIFDLSPVLRTDEGLAALPMMDAILLVADGRAGTGRDVADCQRLMADMPPLLGVVLNKAELLG</sequence>
<dbReference type="OrthoDB" id="9775724at2"/>
<dbReference type="GO" id="GO:0005886">
    <property type="term" value="C:plasma membrane"/>
    <property type="evidence" value="ECO:0007669"/>
    <property type="project" value="TreeGrafter"/>
</dbReference>
<dbReference type="InterPro" id="IPR027417">
    <property type="entry name" value="P-loop_NTPase"/>
</dbReference>
<dbReference type="SUPFAM" id="SSF52540">
    <property type="entry name" value="P-loop containing nucleoside triphosphate hydrolases"/>
    <property type="match status" value="1"/>
</dbReference>
<keyword evidence="2" id="KW-1185">Reference proteome</keyword>
<dbReference type="PANTHER" id="PTHR32309">
    <property type="entry name" value="TYROSINE-PROTEIN KINASE"/>
    <property type="match status" value="1"/>
</dbReference>
<protein>
    <submittedName>
        <fullName evidence="1">Chromosome partitioning protein</fullName>
    </submittedName>
</protein>
<organism evidence="1 2">
    <name type="scientific">Paracoccus tegillarcae</name>
    <dbReference type="NCBI Taxonomy" id="1529068"/>
    <lineage>
        <taxon>Bacteria</taxon>
        <taxon>Pseudomonadati</taxon>
        <taxon>Pseudomonadota</taxon>
        <taxon>Alphaproteobacteria</taxon>
        <taxon>Rhodobacterales</taxon>
        <taxon>Paracoccaceae</taxon>
        <taxon>Paracoccus</taxon>
    </lineage>
</organism>
<name>A0A2K9ELJ3_9RHOB</name>
<dbReference type="KEGG" id="paro:CUV01_13690"/>
<dbReference type="InterPro" id="IPR050445">
    <property type="entry name" value="Bact_polysacc_biosynth/exp"/>
</dbReference>
<gene>
    <name evidence="1" type="ORF">CUV01_13690</name>
</gene>
<dbReference type="GO" id="GO:0004713">
    <property type="term" value="F:protein tyrosine kinase activity"/>
    <property type="evidence" value="ECO:0007669"/>
    <property type="project" value="TreeGrafter"/>
</dbReference>
<dbReference type="PANTHER" id="PTHR32309:SF13">
    <property type="entry name" value="FERRIC ENTEROBACTIN TRANSPORT PROTEIN FEPE"/>
    <property type="match status" value="1"/>
</dbReference>
<accession>A0A2K9ELJ3</accession>
<evidence type="ECO:0000313" key="2">
    <source>
        <dbReference type="Proteomes" id="UP000233742"/>
    </source>
</evidence>
<evidence type="ECO:0000313" key="1">
    <source>
        <dbReference type="EMBL" id="AUH34297.1"/>
    </source>
</evidence>
<dbReference type="RefSeq" id="WP_101460959.1">
    <property type="nucleotide sequence ID" value="NZ_CP025408.1"/>
</dbReference>
<proteinExistence type="predicted"/>
<dbReference type="EMBL" id="CP025408">
    <property type="protein sequence ID" value="AUH34297.1"/>
    <property type="molecule type" value="Genomic_DNA"/>
</dbReference>
<dbReference type="Gene3D" id="3.40.50.300">
    <property type="entry name" value="P-loop containing nucleotide triphosphate hydrolases"/>
    <property type="match status" value="1"/>
</dbReference>
<dbReference type="AlphaFoldDB" id="A0A2K9ELJ3"/>